<accession>A0A2D3PNK3</accession>
<reference evidence="1 2" key="1">
    <citation type="submission" date="2017-11" db="EMBL/GenBank/DDBJ databases">
        <title>Genome sequencing of Fusobacterium periodonticum KCOM 2555.</title>
        <authorList>
            <person name="Kook J.-K."/>
            <person name="Park S.-N."/>
            <person name="Lim Y.K."/>
        </authorList>
    </citation>
    <scope>NUCLEOTIDE SEQUENCE [LARGE SCALE GENOMIC DNA]</scope>
    <source>
        <strain evidence="1 2">KCOM 2555</strain>
    </source>
</reference>
<protein>
    <submittedName>
        <fullName evidence="1">Uncharacterized protein</fullName>
    </submittedName>
</protein>
<evidence type="ECO:0000313" key="1">
    <source>
        <dbReference type="EMBL" id="ATV69275.1"/>
    </source>
</evidence>
<gene>
    <name evidence="1" type="ORF">CTM98_00375</name>
</gene>
<name>A0A2D3PNK3_9FUSO</name>
<dbReference type="RefSeq" id="WP_100025679.1">
    <property type="nucleotide sequence ID" value="NZ_CP024704.1"/>
</dbReference>
<proteinExistence type="predicted"/>
<dbReference type="EMBL" id="CP024704">
    <property type="protein sequence ID" value="ATV69275.1"/>
    <property type="molecule type" value="Genomic_DNA"/>
</dbReference>
<sequence>MPKIMLKNPTETKTESYNNLSLTKPVEKAKTTVEPVNLQRLLRKKRSKRYMEAMGALDTGGHVNNQEKINELIEAIREEFPEVELIKTGIFIGMVSKCFLGDPYEVHTVDFTHTIIKHYKQGETLPDGMEKARAIAARNIYMYIEVYTDHCCAISADGTVSII</sequence>
<evidence type="ECO:0000313" key="2">
    <source>
        <dbReference type="Proteomes" id="UP000230781"/>
    </source>
</evidence>
<organism evidence="1 2">
    <name type="scientific">Fusobacterium pseudoperiodonticum</name>
    <dbReference type="NCBI Taxonomy" id="2663009"/>
    <lineage>
        <taxon>Bacteria</taxon>
        <taxon>Fusobacteriati</taxon>
        <taxon>Fusobacteriota</taxon>
        <taxon>Fusobacteriia</taxon>
        <taxon>Fusobacteriales</taxon>
        <taxon>Fusobacteriaceae</taxon>
        <taxon>Fusobacterium</taxon>
    </lineage>
</organism>
<dbReference type="Proteomes" id="UP000230781">
    <property type="component" value="Chromosome"/>
</dbReference>
<dbReference type="AlphaFoldDB" id="A0A2D3PNK3"/>